<dbReference type="Proteomes" id="UP000435837">
    <property type="component" value="Unassembled WGS sequence"/>
</dbReference>
<dbReference type="GO" id="GO:0008483">
    <property type="term" value="F:transaminase activity"/>
    <property type="evidence" value="ECO:0007669"/>
    <property type="project" value="UniProtKB-KW"/>
</dbReference>
<dbReference type="PANTHER" id="PTHR42790:SF19">
    <property type="entry name" value="KYNURENINE_ALPHA-AMINOADIPATE AMINOTRANSFERASE, MITOCHONDRIAL"/>
    <property type="match status" value="1"/>
</dbReference>
<dbReference type="Pfam" id="PF00155">
    <property type="entry name" value="Aminotran_1_2"/>
    <property type="match status" value="1"/>
</dbReference>
<evidence type="ECO:0000256" key="3">
    <source>
        <dbReference type="ARBA" id="ARBA00011738"/>
    </source>
</evidence>
<reference evidence="9" key="2">
    <citation type="submission" date="2022-10" db="EMBL/GenBank/DDBJ databases">
        <title>The complete genomes of actinobacterial strains from the NBC collection.</title>
        <authorList>
            <person name="Joergensen T.S."/>
            <person name="Alvarez Arevalo M."/>
            <person name="Sterndorff E.B."/>
            <person name="Faurdal D."/>
            <person name="Vuksanovic O."/>
            <person name="Mourched A.-S."/>
            <person name="Charusanti P."/>
            <person name="Shaw S."/>
            <person name="Blin K."/>
            <person name="Weber T."/>
        </authorList>
    </citation>
    <scope>NUCLEOTIDE SEQUENCE</scope>
    <source>
        <strain evidence="9">NBC_01256</strain>
    </source>
</reference>
<dbReference type="EMBL" id="BLIN01000005">
    <property type="protein sequence ID" value="GFE10565.1"/>
    <property type="molecule type" value="Genomic_DNA"/>
</dbReference>
<dbReference type="PANTHER" id="PTHR42790">
    <property type="entry name" value="AMINOTRANSFERASE"/>
    <property type="match status" value="1"/>
</dbReference>
<keyword evidence="6" id="KW-0663">Pyridoxal phosphate</keyword>
<evidence type="ECO:0000256" key="1">
    <source>
        <dbReference type="ARBA" id="ARBA00001933"/>
    </source>
</evidence>
<dbReference type="InterPro" id="IPR015421">
    <property type="entry name" value="PyrdxlP-dep_Trfase_major"/>
</dbReference>
<dbReference type="CDD" id="cd00609">
    <property type="entry name" value="AAT_like"/>
    <property type="match status" value="1"/>
</dbReference>
<keyword evidence="4 8" id="KW-0032">Aminotransferase</keyword>
<name>A0A640SM74_9ACTN</name>
<protein>
    <submittedName>
        <fullName evidence="8 9">Aminotransferase</fullName>
    </submittedName>
</protein>
<organism evidence="8 10">
    <name type="scientific">Streptomyces caniferus</name>
    <dbReference type="NCBI Taxonomy" id="285557"/>
    <lineage>
        <taxon>Bacteria</taxon>
        <taxon>Bacillati</taxon>
        <taxon>Actinomycetota</taxon>
        <taxon>Actinomycetes</taxon>
        <taxon>Kitasatosporales</taxon>
        <taxon>Streptomycetaceae</taxon>
        <taxon>Streptomyces</taxon>
    </lineage>
</organism>
<evidence type="ECO:0000256" key="4">
    <source>
        <dbReference type="ARBA" id="ARBA00022576"/>
    </source>
</evidence>
<dbReference type="InterPro" id="IPR015422">
    <property type="entry name" value="PyrdxlP-dep_Trfase_small"/>
</dbReference>
<evidence type="ECO:0000256" key="5">
    <source>
        <dbReference type="ARBA" id="ARBA00022679"/>
    </source>
</evidence>
<dbReference type="InterPro" id="IPR015424">
    <property type="entry name" value="PyrdxlP-dep_Trfase"/>
</dbReference>
<evidence type="ECO:0000256" key="2">
    <source>
        <dbReference type="ARBA" id="ARBA00007441"/>
    </source>
</evidence>
<comment type="similarity">
    <text evidence="2">Belongs to the class-I pyridoxal-phosphate-dependent aminotransferase family.</text>
</comment>
<accession>A0A640SM74</accession>
<dbReference type="InterPro" id="IPR050859">
    <property type="entry name" value="Class-I_PLP-dep_aminotransf"/>
</dbReference>
<gene>
    <name evidence="9" type="ORF">OG727_22180</name>
    <name evidence="8" type="ORF">Scani_68330</name>
</gene>
<dbReference type="Proteomes" id="UP001432292">
    <property type="component" value="Chromosome"/>
</dbReference>
<dbReference type="OrthoDB" id="199743at2"/>
<reference evidence="8 10" key="1">
    <citation type="submission" date="2019-12" db="EMBL/GenBank/DDBJ databases">
        <title>Whole genome shotgun sequence of Streptomyces caniferus NBRC 15389.</title>
        <authorList>
            <person name="Ichikawa N."/>
            <person name="Kimura A."/>
            <person name="Kitahashi Y."/>
            <person name="Komaki H."/>
            <person name="Tamura T."/>
        </authorList>
    </citation>
    <scope>NUCLEOTIDE SEQUENCE [LARGE SCALE GENOMIC DNA]</scope>
    <source>
        <strain evidence="8 10">NBRC 15389</strain>
    </source>
</reference>
<dbReference type="FunFam" id="3.40.640.10:FF:000053">
    <property type="entry name" value="Aminotransferase, class I"/>
    <property type="match status" value="1"/>
</dbReference>
<dbReference type="Gene3D" id="3.40.640.10">
    <property type="entry name" value="Type I PLP-dependent aspartate aminotransferase-like (Major domain)"/>
    <property type="match status" value="1"/>
</dbReference>
<comment type="subunit">
    <text evidence="3">Homodimer.</text>
</comment>
<dbReference type="GO" id="GO:0030170">
    <property type="term" value="F:pyridoxal phosphate binding"/>
    <property type="evidence" value="ECO:0007669"/>
    <property type="project" value="InterPro"/>
</dbReference>
<sequence length="407" mass="43185">MSDAILARAATAVPGLAARVARTGSSPVRDILALTARPEVISFAGGLPAPELFDAAGIAAAFQHVLAEEPMRALQYSTSEGDPALRAAVAARTTARGLPTDADDLLVTTGSQQGLTLLATALLEPGDVVLVEDPCYLAALQTFSFTGARVVPVPTDDEGLDPAALDEITARERPKLLYLVPTFQNPTGRTLSAERRAAVAEVAARRGLWIAEDDPYGELRFEGEPVPWVASFPGAEDRTVLLGSFSKVMAPGLRLGWLRAPAALRRACVIAKQAADLHTSTIDQAAAARYLAVADLDAHLRRVRDAYRARRDALVDGLPTALPEGSRWNRPAGGMFVWATLPEGYDATALLPEVVRHDVAYVPGAPFFAGPPDATAVRLSFVTHAPEEIREGLGRLRKALEGALQEG</sequence>
<dbReference type="Gene3D" id="3.90.1150.10">
    <property type="entry name" value="Aspartate Aminotransferase, domain 1"/>
    <property type="match status" value="1"/>
</dbReference>
<dbReference type="AlphaFoldDB" id="A0A640SM74"/>
<feature type="domain" description="Aminotransferase class I/classII large" evidence="7">
    <location>
        <begin position="61"/>
        <end position="396"/>
    </location>
</feature>
<dbReference type="InterPro" id="IPR004839">
    <property type="entry name" value="Aminotransferase_I/II_large"/>
</dbReference>
<evidence type="ECO:0000313" key="8">
    <source>
        <dbReference type="EMBL" id="GFE10565.1"/>
    </source>
</evidence>
<evidence type="ECO:0000259" key="7">
    <source>
        <dbReference type="Pfam" id="PF00155"/>
    </source>
</evidence>
<dbReference type="EMBL" id="CP108473">
    <property type="protein sequence ID" value="WUS24773.1"/>
    <property type="molecule type" value="Genomic_DNA"/>
</dbReference>
<proteinExistence type="inferred from homology"/>
<evidence type="ECO:0000256" key="6">
    <source>
        <dbReference type="ARBA" id="ARBA00022898"/>
    </source>
</evidence>
<dbReference type="SUPFAM" id="SSF53383">
    <property type="entry name" value="PLP-dependent transferases"/>
    <property type="match status" value="1"/>
</dbReference>
<keyword evidence="11" id="KW-1185">Reference proteome</keyword>
<evidence type="ECO:0000313" key="10">
    <source>
        <dbReference type="Proteomes" id="UP000435837"/>
    </source>
</evidence>
<evidence type="ECO:0000313" key="11">
    <source>
        <dbReference type="Proteomes" id="UP001432292"/>
    </source>
</evidence>
<dbReference type="RefSeq" id="WP_159481401.1">
    <property type="nucleotide sequence ID" value="NZ_BAAATH010000018.1"/>
</dbReference>
<comment type="cofactor">
    <cofactor evidence="1">
        <name>pyridoxal 5'-phosphate</name>
        <dbReference type="ChEBI" id="CHEBI:597326"/>
    </cofactor>
</comment>
<evidence type="ECO:0000313" key="9">
    <source>
        <dbReference type="EMBL" id="WUS24773.1"/>
    </source>
</evidence>
<dbReference type="GO" id="GO:1901605">
    <property type="term" value="P:alpha-amino acid metabolic process"/>
    <property type="evidence" value="ECO:0007669"/>
    <property type="project" value="TreeGrafter"/>
</dbReference>
<keyword evidence="5 8" id="KW-0808">Transferase</keyword>